<accession>A0A8S5QGR4</accession>
<evidence type="ECO:0000313" key="1">
    <source>
        <dbReference type="EMBL" id="DAE17732.1"/>
    </source>
</evidence>
<organism evidence="1">
    <name type="scientific">Myoviridae sp. ctn8H20</name>
    <dbReference type="NCBI Taxonomy" id="2825169"/>
    <lineage>
        <taxon>Viruses</taxon>
        <taxon>Duplodnaviria</taxon>
        <taxon>Heunggongvirae</taxon>
        <taxon>Uroviricota</taxon>
        <taxon>Caudoviricetes</taxon>
    </lineage>
</organism>
<sequence>MFFQISFQYIMLDNKIQTWSFIRSFLFPVKK</sequence>
<dbReference type="EMBL" id="BK015645">
    <property type="protein sequence ID" value="DAE17732.1"/>
    <property type="molecule type" value="Genomic_DNA"/>
</dbReference>
<proteinExistence type="predicted"/>
<name>A0A8S5QGR4_9CAUD</name>
<reference evidence="1" key="1">
    <citation type="journal article" date="2021" name="Proc. Natl. Acad. Sci. U.S.A.">
        <title>A Catalog of Tens of Thousands of Viruses from Human Metagenomes Reveals Hidden Associations with Chronic Diseases.</title>
        <authorList>
            <person name="Tisza M.J."/>
            <person name="Buck C.B."/>
        </authorList>
    </citation>
    <scope>NUCLEOTIDE SEQUENCE</scope>
    <source>
        <strain evidence="1">Ctn8H20</strain>
    </source>
</reference>
<protein>
    <submittedName>
        <fullName evidence="1">Uncharacterized protein</fullName>
    </submittedName>
</protein>